<dbReference type="AlphaFoldDB" id="A0A918ECQ3"/>
<keyword evidence="2" id="KW-0805">Transcription regulation</keyword>
<feature type="domain" description="RNA polymerase sigma-70 region 2" evidence="7">
    <location>
        <begin position="17"/>
        <end position="77"/>
    </location>
</feature>
<dbReference type="InterPro" id="IPR013324">
    <property type="entry name" value="RNA_pol_sigma_r3/r4-like"/>
</dbReference>
<dbReference type="Proteomes" id="UP000639606">
    <property type="component" value="Unassembled WGS sequence"/>
</dbReference>
<name>A0A918ECQ3_9PSEU</name>
<evidence type="ECO:0000256" key="6">
    <source>
        <dbReference type="SAM" id="MobiDB-lite"/>
    </source>
</evidence>
<keyword evidence="4" id="KW-0238">DNA-binding</keyword>
<dbReference type="EMBL" id="BMRG01000001">
    <property type="protein sequence ID" value="GGP37621.1"/>
    <property type="molecule type" value="Genomic_DNA"/>
</dbReference>
<sequence>MGRDDEFSEFFTNRFDRARRTAYALCGDWVEAEEMAQQAFVRMYANWRKVRREGADGYLHVVVTRVFLDSRRRGRRREHTVADPPERAVPADTSAAEDRQPLLAALRLVPPRQRAVLVLRFLHDMSVEQVADTLQCSTGTVKSQTARGLETLREAYRATETPECA</sequence>
<evidence type="ECO:0000313" key="10">
    <source>
        <dbReference type="Proteomes" id="UP000639606"/>
    </source>
</evidence>
<dbReference type="InterPro" id="IPR013249">
    <property type="entry name" value="RNA_pol_sigma70_r4_t2"/>
</dbReference>
<dbReference type="PANTHER" id="PTHR43133">
    <property type="entry name" value="RNA POLYMERASE ECF-TYPE SIGMA FACTO"/>
    <property type="match status" value="1"/>
</dbReference>
<evidence type="ECO:0000256" key="1">
    <source>
        <dbReference type="ARBA" id="ARBA00010641"/>
    </source>
</evidence>
<keyword evidence="3" id="KW-0731">Sigma factor</keyword>
<comment type="caution">
    <text evidence="9">The sequence shown here is derived from an EMBL/GenBank/DDBJ whole genome shotgun (WGS) entry which is preliminary data.</text>
</comment>
<evidence type="ECO:0000256" key="4">
    <source>
        <dbReference type="ARBA" id="ARBA00023125"/>
    </source>
</evidence>
<dbReference type="Gene3D" id="1.10.1740.10">
    <property type="match status" value="1"/>
</dbReference>
<dbReference type="InterPro" id="IPR013325">
    <property type="entry name" value="RNA_pol_sigma_r2"/>
</dbReference>
<dbReference type="GO" id="GO:0003677">
    <property type="term" value="F:DNA binding"/>
    <property type="evidence" value="ECO:0007669"/>
    <property type="project" value="UniProtKB-KW"/>
</dbReference>
<dbReference type="Pfam" id="PF08281">
    <property type="entry name" value="Sigma70_r4_2"/>
    <property type="match status" value="1"/>
</dbReference>
<dbReference type="SUPFAM" id="SSF88659">
    <property type="entry name" value="Sigma3 and sigma4 domains of RNA polymerase sigma factors"/>
    <property type="match status" value="1"/>
</dbReference>
<dbReference type="SUPFAM" id="SSF88946">
    <property type="entry name" value="Sigma2 domain of RNA polymerase sigma factors"/>
    <property type="match status" value="1"/>
</dbReference>
<accession>A0A918ECQ3</accession>
<dbReference type="InterPro" id="IPR014325">
    <property type="entry name" value="RNA_pol_sigma-E_actinobac"/>
</dbReference>
<proteinExistence type="inferred from homology"/>
<organism evidence="9 10">
    <name type="scientific">Saccharothrix coeruleofusca</name>
    <dbReference type="NCBI Taxonomy" id="33919"/>
    <lineage>
        <taxon>Bacteria</taxon>
        <taxon>Bacillati</taxon>
        <taxon>Actinomycetota</taxon>
        <taxon>Actinomycetes</taxon>
        <taxon>Pseudonocardiales</taxon>
        <taxon>Pseudonocardiaceae</taxon>
        <taxon>Saccharothrix</taxon>
    </lineage>
</organism>
<reference evidence="9" key="1">
    <citation type="journal article" date="2014" name="Int. J. Syst. Evol. Microbiol.">
        <title>Complete genome sequence of Corynebacterium casei LMG S-19264T (=DSM 44701T), isolated from a smear-ripened cheese.</title>
        <authorList>
            <consortium name="US DOE Joint Genome Institute (JGI-PGF)"/>
            <person name="Walter F."/>
            <person name="Albersmeier A."/>
            <person name="Kalinowski J."/>
            <person name="Ruckert C."/>
        </authorList>
    </citation>
    <scope>NUCLEOTIDE SEQUENCE</scope>
    <source>
        <strain evidence="9">JCM 3313</strain>
    </source>
</reference>
<dbReference type="InterPro" id="IPR014284">
    <property type="entry name" value="RNA_pol_sigma-70_dom"/>
</dbReference>
<dbReference type="InterPro" id="IPR036388">
    <property type="entry name" value="WH-like_DNA-bd_sf"/>
</dbReference>
<evidence type="ECO:0000256" key="2">
    <source>
        <dbReference type="ARBA" id="ARBA00023015"/>
    </source>
</evidence>
<dbReference type="GO" id="GO:0016987">
    <property type="term" value="F:sigma factor activity"/>
    <property type="evidence" value="ECO:0007669"/>
    <property type="project" value="UniProtKB-KW"/>
</dbReference>
<dbReference type="RefSeq" id="WP_189221457.1">
    <property type="nucleotide sequence ID" value="NZ_BMRG01000001.1"/>
</dbReference>
<dbReference type="CDD" id="cd06171">
    <property type="entry name" value="Sigma70_r4"/>
    <property type="match status" value="1"/>
</dbReference>
<dbReference type="PANTHER" id="PTHR43133:SF50">
    <property type="entry name" value="ECF RNA POLYMERASE SIGMA FACTOR SIGM"/>
    <property type="match status" value="1"/>
</dbReference>
<dbReference type="Gene3D" id="1.10.10.10">
    <property type="entry name" value="Winged helix-like DNA-binding domain superfamily/Winged helix DNA-binding domain"/>
    <property type="match status" value="1"/>
</dbReference>
<comment type="similarity">
    <text evidence="1">Belongs to the sigma-70 factor family. ECF subfamily.</text>
</comment>
<dbReference type="Pfam" id="PF04542">
    <property type="entry name" value="Sigma70_r2"/>
    <property type="match status" value="1"/>
</dbReference>
<keyword evidence="5" id="KW-0804">Transcription</keyword>
<evidence type="ECO:0000256" key="5">
    <source>
        <dbReference type="ARBA" id="ARBA00023163"/>
    </source>
</evidence>
<evidence type="ECO:0000259" key="8">
    <source>
        <dbReference type="Pfam" id="PF08281"/>
    </source>
</evidence>
<dbReference type="NCBIfam" id="TIGR02983">
    <property type="entry name" value="SigE-fam_strep"/>
    <property type="match status" value="1"/>
</dbReference>
<dbReference type="GO" id="GO:0006352">
    <property type="term" value="P:DNA-templated transcription initiation"/>
    <property type="evidence" value="ECO:0007669"/>
    <property type="project" value="InterPro"/>
</dbReference>
<evidence type="ECO:0000259" key="7">
    <source>
        <dbReference type="Pfam" id="PF04542"/>
    </source>
</evidence>
<dbReference type="InterPro" id="IPR007627">
    <property type="entry name" value="RNA_pol_sigma70_r2"/>
</dbReference>
<gene>
    <name evidence="9" type="primary">rpoE</name>
    <name evidence="9" type="ORF">GCM10010185_06230</name>
</gene>
<feature type="region of interest" description="Disordered" evidence="6">
    <location>
        <begin position="74"/>
        <end position="95"/>
    </location>
</feature>
<evidence type="ECO:0000256" key="3">
    <source>
        <dbReference type="ARBA" id="ARBA00023082"/>
    </source>
</evidence>
<feature type="domain" description="RNA polymerase sigma factor 70 region 4 type 2" evidence="8">
    <location>
        <begin position="100"/>
        <end position="152"/>
    </location>
</feature>
<protein>
    <submittedName>
        <fullName evidence="9">RNA polymerase sigma24 factor</fullName>
    </submittedName>
</protein>
<dbReference type="NCBIfam" id="TIGR02937">
    <property type="entry name" value="sigma70-ECF"/>
    <property type="match status" value="1"/>
</dbReference>
<dbReference type="InterPro" id="IPR039425">
    <property type="entry name" value="RNA_pol_sigma-70-like"/>
</dbReference>
<keyword evidence="10" id="KW-1185">Reference proteome</keyword>
<reference evidence="9" key="2">
    <citation type="submission" date="2020-09" db="EMBL/GenBank/DDBJ databases">
        <authorList>
            <person name="Sun Q."/>
            <person name="Ohkuma M."/>
        </authorList>
    </citation>
    <scope>NUCLEOTIDE SEQUENCE</scope>
    <source>
        <strain evidence="9">JCM 3313</strain>
    </source>
</reference>
<evidence type="ECO:0000313" key="9">
    <source>
        <dbReference type="EMBL" id="GGP37621.1"/>
    </source>
</evidence>